<dbReference type="PRINTS" id="PR01262">
    <property type="entry name" value="INNEXIN"/>
</dbReference>
<dbReference type="GO" id="GO:0005921">
    <property type="term" value="C:gap junction"/>
    <property type="evidence" value="ECO:0007669"/>
    <property type="project" value="UniProtKB-SubCell"/>
</dbReference>
<evidence type="ECO:0000256" key="3">
    <source>
        <dbReference type="ARBA" id="ARBA00022448"/>
    </source>
</evidence>
<evidence type="ECO:0000256" key="2">
    <source>
        <dbReference type="ARBA" id="ARBA00004651"/>
    </source>
</evidence>
<dbReference type="OrthoDB" id="5867527at2759"/>
<keyword evidence="4" id="KW-1003">Cell membrane</keyword>
<keyword evidence="5 12" id="KW-0812">Transmembrane</keyword>
<dbReference type="Pfam" id="PF00876">
    <property type="entry name" value="Innexin"/>
    <property type="match status" value="1"/>
</dbReference>
<feature type="transmembrane region" description="Helical" evidence="12">
    <location>
        <begin position="21"/>
        <end position="44"/>
    </location>
</feature>
<keyword evidence="3 12" id="KW-0813">Transport</keyword>
<dbReference type="InterPro" id="IPR000990">
    <property type="entry name" value="Innexin"/>
</dbReference>
<reference evidence="13" key="1">
    <citation type="submission" date="2020-11" db="EMBL/GenBank/DDBJ databases">
        <authorList>
            <person name="Tran Van P."/>
        </authorList>
    </citation>
    <scope>NUCLEOTIDE SEQUENCE</scope>
</reference>
<proteinExistence type="inferred from homology"/>
<protein>
    <recommendedName>
        <fullName evidence="12">Innexin</fullName>
    </recommendedName>
</protein>
<sequence length="360" mass="41381">MEFRVWSDFAKLRQNDFDNAVSKLHHVVTTRLLLLFTVLTALYVCPEDDPVMGGIFGGSLAKPIVCMAHGQEAHPAILNYCWVTSAYTLESELNKKPGPVGDEEPIFQAFYQWVPFMLLLQAMLFYAPHYFWQNALRNHRLDKVIEASMGRTEVAKSVAKFISTSLGRHRSVFLAIIVKEILSLAVVGANIYFTDVFLGGQFTTYGIEVLKLIDSDGTNRTDPMIKRFPRVTKCTWHSYGPSGTIKKEDYMCLLSINMMSEKIYIFLWFWFLLLALVSVAHLCKRLIEILFARFRTSQLVSTIGNGSSKNYVTFICKRGNIGDWFLLREIMRNVHSVRYDFILSQIVANIKREERLIERM</sequence>
<evidence type="ECO:0000256" key="8">
    <source>
        <dbReference type="ARBA" id="ARBA00022989"/>
    </source>
</evidence>
<evidence type="ECO:0000256" key="9">
    <source>
        <dbReference type="ARBA" id="ARBA00023065"/>
    </source>
</evidence>
<comment type="similarity">
    <text evidence="12">Belongs to the pannexin family.</text>
</comment>
<evidence type="ECO:0000256" key="4">
    <source>
        <dbReference type="ARBA" id="ARBA00022475"/>
    </source>
</evidence>
<feature type="transmembrane region" description="Helical" evidence="12">
    <location>
        <begin position="263"/>
        <end position="283"/>
    </location>
</feature>
<keyword evidence="14" id="KW-1185">Reference proteome</keyword>
<dbReference type="PROSITE" id="PS51013">
    <property type="entry name" value="PANNEXIN"/>
    <property type="match status" value="1"/>
</dbReference>
<dbReference type="GO" id="GO:0005886">
    <property type="term" value="C:plasma membrane"/>
    <property type="evidence" value="ECO:0007669"/>
    <property type="project" value="UniProtKB-SubCell"/>
</dbReference>
<keyword evidence="8 12" id="KW-1133">Transmembrane helix</keyword>
<feature type="transmembrane region" description="Helical" evidence="12">
    <location>
        <begin position="110"/>
        <end position="132"/>
    </location>
</feature>
<name>A0A7R9BVH8_9CRUS</name>
<dbReference type="GO" id="GO:0034220">
    <property type="term" value="P:monoatomic ion transmembrane transport"/>
    <property type="evidence" value="ECO:0007669"/>
    <property type="project" value="UniProtKB-KW"/>
</dbReference>
<dbReference type="Proteomes" id="UP000678499">
    <property type="component" value="Unassembled WGS sequence"/>
</dbReference>
<feature type="transmembrane region" description="Helical" evidence="12">
    <location>
        <begin position="172"/>
        <end position="193"/>
    </location>
</feature>
<evidence type="ECO:0000313" key="14">
    <source>
        <dbReference type="Proteomes" id="UP000678499"/>
    </source>
</evidence>
<evidence type="ECO:0000256" key="11">
    <source>
        <dbReference type="ARBA" id="ARBA00023303"/>
    </source>
</evidence>
<dbReference type="EMBL" id="OA885799">
    <property type="protein sequence ID" value="CAD7282372.1"/>
    <property type="molecule type" value="Genomic_DNA"/>
</dbReference>
<dbReference type="PANTHER" id="PTHR11893">
    <property type="entry name" value="INNEXIN"/>
    <property type="match status" value="1"/>
</dbReference>
<evidence type="ECO:0000256" key="12">
    <source>
        <dbReference type="RuleBase" id="RU010713"/>
    </source>
</evidence>
<evidence type="ECO:0000313" key="13">
    <source>
        <dbReference type="EMBL" id="CAD7282372.1"/>
    </source>
</evidence>
<gene>
    <name evidence="12" type="primary">inx</name>
    <name evidence="13" type="ORF">NMOB1V02_LOCUS9997</name>
</gene>
<keyword evidence="6" id="KW-0303">Gap junction</keyword>
<organism evidence="13">
    <name type="scientific">Notodromas monacha</name>
    <dbReference type="NCBI Taxonomy" id="399045"/>
    <lineage>
        <taxon>Eukaryota</taxon>
        <taxon>Metazoa</taxon>
        <taxon>Ecdysozoa</taxon>
        <taxon>Arthropoda</taxon>
        <taxon>Crustacea</taxon>
        <taxon>Oligostraca</taxon>
        <taxon>Ostracoda</taxon>
        <taxon>Podocopa</taxon>
        <taxon>Podocopida</taxon>
        <taxon>Cypridocopina</taxon>
        <taxon>Cypridoidea</taxon>
        <taxon>Cyprididae</taxon>
        <taxon>Notodromas</taxon>
    </lineage>
</organism>
<evidence type="ECO:0000256" key="7">
    <source>
        <dbReference type="ARBA" id="ARBA00022949"/>
    </source>
</evidence>
<keyword evidence="10 12" id="KW-0472">Membrane</keyword>
<dbReference type="EMBL" id="CAJPEX010003762">
    <property type="protein sequence ID" value="CAG0922524.1"/>
    <property type="molecule type" value="Genomic_DNA"/>
</dbReference>
<evidence type="ECO:0000256" key="10">
    <source>
        <dbReference type="ARBA" id="ARBA00023136"/>
    </source>
</evidence>
<comment type="function">
    <text evidence="12">Structural component of the gap junctions.</text>
</comment>
<keyword evidence="11 12" id="KW-0407">Ion channel</keyword>
<dbReference type="GO" id="GO:0005243">
    <property type="term" value="F:gap junction channel activity"/>
    <property type="evidence" value="ECO:0007669"/>
    <property type="project" value="TreeGrafter"/>
</dbReference>
<accession>A0A7R9BVH8</accession>
<comment type="subcellular location">
    <subcellularLocation>
        <location evidence="1">Cell junction</location>
        <location evidence="1">Gap junction</location>
    </subcellularLocation>
    <subcellularLocation>
        <location evidence="2 12">Cell membrane</location>
        <topology evidence="2 12">Multi-pass membrane protein</topology>
    </subcellularLocation>
</comment>
<evidence type="ECO:0000256" key="5">
    <source>
        <dbReference type="ARBA" id="ARBA00022692"/>
    </source>
</evidence>
<dbReference type="AlphaFoldDB" id="A0A7R9BVH8"/>
<evidence type="ECO:0000256" key="6">
    <source>
        <dbReference type="ARBA" id="ARBA00022868"/>
    </source>
</evidence>
<dbReference type="PANTHER" id="PTHR11893:SF41">
    <property type="entry name" value="INNEXIN INX2"/>
    <property type="match status" value="1"/>
</dbReference>
<keyword evidence="7" id="KW-0965">Cell junction</keyword>
<evidence type="ECO:0000256" key="1">
    <source>
        <dbReference type="ARBA" id="ARBA00004610"/>
    </source>
</evidence>
<keyword evidence="9 12" id="KW-0406">Ion transport</keyword>
<dbReference type="GO" id="GO:0007602">
    <property type="term" value="P:phototransduction"/>
    <property type="evidence" value="ECO:0007669"/>
    <property type="project" value="TreeGrafter"/>
</dbReference>